<dbReference type="SUPFAM" id="SSF55961">
    <property type="entry name" value="Bet v1-like"/>
    <property type="match status" value="1"/>
</dbReference>
<name>A0ABW3C6B0_SPHXN</name>
<dbReference type="CDD" id="cd07821">
    <property type="entry name" value="PYR_PYL_RCAR_like"/>
    <property type="match status" value="1"/>
</dbReference>
<dbReference type="InterPro" id="IPR019587">
    <property type="entry name" value="Polyketide_cyclase/dehydratase"/>
</dbReference>
<reference evidence="2" key="1">
    <citation type="journal article" date="2019" name="Int. J. Syst. Evol. Microbiol.">
        <title>The Global Catalogue of Microorganisms (GCM) 10K type strain sequencing project: providing services to taxonomists for standard genome sequencing and annotation.</title>
        <authorList>
            <consortium name="The Broad Institute Genomics Platform"/>
            <consortium name="The Broad Institute Genome Sequencing Center for Infectious Disease"/>
            <person name="Wu L."/>
            <person name="Ma J."/>
        </authorList>
    </citation>
    <scope>NUCLEOTIDE SEQUENCE [LARGE SCALE GENOMIC DNA]</scope>
    <source>
        <strain evidence="2">CCUG 52537</strain>
    </source>
</reference>
<proteinExistence type="predicted"/>
<gene>
    <name evidence="1" type="ORF">ACFQ00_13225</name>
</gene>
<dbReference type="Gene3D" id="3.30.530.20">
    <property type="match status" value="1"/>
</dbReference>
<protein>
    <submittedName>
        <fullName evidence="1">SRPBCC family protein</fullName>
    </submittedName>
</protein>
<sequence length="148" mass="16296">MITVECAVRVAAPAERVWKLFATEEGQRRAEEGFVSSIEFEGKGLGMVRTMRTEGHIGDGYVKERLDHYDEAEMEMMFRIIDTGDVVPFADYCGFAKIIPAGASASVLLMRSTFVPVDMPEAEARAVSEENYRLFIANVHAAVAAGDV</sequence>
<keyword evidence="2" id="KW-1185">Reference proteome</keyword>
<evidence type="ECO:0000313" key="2">
    <source>
        <dbReference type="Proteomes" id="UP001597124"/>
    </source>
</evidence>
<dbReference type="InterPro" id="IPR023393">
    <property type="entry name" value="START-like_dom_sf"/>
</dbReference>
<dbReference type="EMBL" id="JBHTIK010000008">
    <property type="protein sequence ID" value="MFD0849292.1"/>
    <property type="molecule type" value="Genomic_DNA"/>
</dbReference>
<organism evidence="1 2">
    <name type="scientific">Sphingosinicella xenopeptidilytica</name>
    <dbReference type="NCBI Taxonomy" id="364098"/>
    <lineage>
        <taxon>Bacteria</taxon>
        <taxon>Pseudomonadati</taxon>
        <taxon>Pseudomonadota</taxon>
        <taxon>Alphaproteobacteria</taxon>
        <taxon>Sphingomonadales</taxon>
        <taxon>Sphingosinicellaceae</taxon>
        <taxon>Sphingosinicella</taxon>
    </lineage>
</organism>
<evidence type="ECO:0000313" key="1">
    <source>
        <dbReference type="EMBL" id="MFD0849292.1"/>
    </source>
</evidence>
<comment type="caution">
    <text evidence="1">The sequence shown here is derived from an EMBL/GenBank/DDBJ whole genome shotgun (WGS) entry which is preliminary data.</text>
</comment>
<dbReference type="RefSeq" id="WP_381491610.1">
    <property type="nucleotide sequence ID" value="NZ_JBHTIK010000008.1"/>
</dbReference>
<dbReference type="Proteomes" id="UP001597124">
    <property type="component" value="Unassembled WGS sequence"/>
</dbReference>
<dbReference type="Pfam" id="PF10604">
    <property type="entry name" value="Polyketide_cyc2"/>
    <property type="match status" value="1"/>
</dbReference>
<accession>A0ABW3C6B0</accession>